<evidence type="ECO:0000256" key="2">
    <source>
        <dbReference type="SAM" id="Phobius"/>
    </source>
</evidence>
<dbReference type="EMBL" id="JARBHA010000004">
    <property type="protein sequence ID" value="KAJ9701973.1"/>
    <property type="molecule type" value="Genomic_DNA"/>
</dbReference>
<sequence>MARRVPTAETHLIHPALSISLLAAWIAATITIVAALCGTRFRKKPTPSTSESSSVNQTTKTLQTGSPPPAMVAVSVPVEPSPTGTEMEGEGGNRPENTQGLEPPLPLPLPLPLPPIRQVNEMGRTHMPRSLSVSQNRGGGFLASGSINLPRSFSMAKHLPFTKEERMQGRKERSKQPDSIWTKTILLGERCRVPNEDEHVNDGKGQKIETYQPRGPRSLPVSRTSSFIDPEAVPC</sequence>
<feature type="compositionally biased region" description="Polar residues" evidence="1">
    <location>
        <begin position="55"/>
        <end position="65"/>
    </location>
</feature>
<keyword evidence="2" id="KW-0812">Transmembrane</keyword>
<protein>
    <submittedName>
        <fullName evidence="3">Uncharacterized protein</fullName>
    </submittedName>
</protein>
<feature type="transmembrane region" description="Helical" evidence="2">
    <location>
        <begin position="12"/>
        <end position="37"/>
    </location>
</feature>
<feature type="compositionally biased region" description="Low complexity" evidence="1">
    <location>
        <begin position="71"/>
        <end position="82"/>
    </location>
</feature>
<keyword evidence="4" id="KW-1185">Reference proteome</keyword>
<gene>
    <name evidence="3" type="ORF">PVL29_003956</name>
</gene>
<feature type="compositionally biased region" description="Basic and acidic residues" evidence="1">
    <location>
        <begin position="195"/>
        <end position="207"/>
    </location>
</feature>
<name>A0AA39A6N9_VITRO</name>
<reference evidence="3 4" key="1">
    <citation type="journal article" date="2023" name="BMC Biotechnol.">
        <title>Vitis rotundifolia cv Carlos genome sequencing.</title>
        <authorList>
            <person name="Huff M."/>
            <person name="Hulse-Kemp A."/>
            <person name="Scheffler B."/>
            <person name="Youngblood R."/>
            <person name="Simpson S."/>
            <person name="Babiker E."/>
            <person name="Staton M."/>
        </authorList>
    </citation>
    <scope>NUCLEOTIDE SEQUENCE [LARGE SCALE GENOMIC DNA]</scope>
    <source>
        <tissue evidence="3">Leaf</tissue>
    </source>
</reference>
<keyword evidence="2" id="KW-0472">Membrane</keyword>
<proteinExistence type="predicted"/>
<accession>A0AA39A6N9</accession>
<evidence type="ECO:0000313" key="4">
    <source>
        <dbReference type="Proteomes" id="UP001168098"/>
    </source>
</evidence>
<dbReference type="AlphaFoldDB" id="A0AA39A6N9"/>
<keyword evidence="2" id="KW-1133">Transmembrane helix</keyword>
<feature type="region of interest" description="Disordered" evidence="1">
    <location>
        <begin position="195"/>
        <end position="235"/>
    </location>
</feature>
<evidence type="ECO:0000256" key="1">
    <source>
        <dbReference type="SAM" id="MobiDB-lite"/>
    </source>
</evidence>
<dbReference type="Proteomes" id="UP001168098">
    <property type="component" value="Unassembled WGS sequence"/>
</dbReference>
<dbReference type="PANTHER" id="PTHR36801:SF3">
    <property type="entry name" value="OS06G0150300 PROTEIN"/>
    <property type="match status" value="1"/>
</dbReference>
<evidence type="ECO:0000313" key="3">
    <source>
        <dbReference type="EMBL" id="KAJ9701973.1"/>
    </source>
</evidence>
<feature type="region of interest" description="Disordered" evidence="1">
    <location>
        <begin position="42"/>
        <end position="105"/>
    </location>
</feature>
<dbReference type="PANTHER" id="PTHR36801">
    <property type="entry name" value="OS06G0150200 PROTEIN"/>
    <property type="match status" value="1"/>
</dbReference>
<organism evidence="3 4">
    <name type="scientific">Vitis rotundifolia</name>
    <name type="common">Muscadine grape</name>
    <dbReference type="NCBI Taxonomy" id="103349"/>
    <lineage>
        <taxon>Eukaryota</taxon>
        <taxon>Viridiplantae</taxon>
        <taxon>Streptophyta</taxon>
        <taxon>Embryophyta</taxon>
        <taxon>Tracheophyta</taxon>
        <taxon>Spermatophyta</taxon>
        <taxon>Magnoliopsida</taxon>
        <taxon>eudicotyledons</taxon>
        <taxon>Gunneridae</taxon>
        <taxon>Pentapetalae</taxon>
        <taxon>rosids</taxon>
        <taxon>Vitales</taxon>
        <taxon>Vitaceae</taxon>
        <taxon>Viteae</taxon>
        <taxon>Vitis</taxon>
    </lineage>
</organism>
<comment type="caution">
    <text evidence="3">The sequence shown here is derived from an EMBL/GenBank/DDBJ whole genome shotgun (WGS) entry which is preliminary data.</text>
</comment>